<dbReference type="Proteomes" id="UP000887574">
    <property type="component" value="Unplaced"/>
</dbReference>
<organism evidence="2 3">
    <name type="scientific">Ditylenchus dipsaci</name>
    <dbReference type="NCBI Taxonomy" id="166011"/>
    <lineage>
        <taxon>Eukaryota</taxon>
        <taxon>Metazoa</taxon>
        <taxon>Ecdysozoa</taxon>
        <taxon>Nematoda</taxon>
        <taxon>Chromadorea</taxon>
        <taxon>Rhabditida</taxon>
        <taxon>Tylenchina</taxon>
        <taxon>Tylenchomorpha</taxon>
        <taxon>Sphaerularioidea</taxon>
        <taxon>Anguinidae</taxon>
        <taxon>Anguininae</taxon>
        <taxon>Ditylenchus</taxon>
    </lineage>
</organism>
<proteinExistence type="predicted"/>
<evidence type="ECO:0000256" key="1">
    <source>
        <dbReference type="SAM" id="MobiDB-lite"/>
    </source>
</evidence>
<sequence length="402" mass="47721">MRTPSLQQILKEQANKLVLQEKQVEENIEMADGGTLPHTHLLVSKENEDPANKNSQLEMTDVKRHHKLAHYRHLRTTISRPRRLWKLKRRMCKRRHKLAHYRHLRTTISRPRRLWKLKRRMCERPHKLAHYRHLRTTISRPRRLWKLKRRMCKRRHKLAHYRHLRTTISRPRRCANAPQAGPLPPPEDNHKQAEKVVEAETTDVRTPPQAGPLPPPEDNHKQAEKVVEAETTDVQTPPQAGPLPPPEDNHKQAEKVVEAETTDVQTPHKLAHYRHLRTTISRPRRLWKLKRRIRKRLRTTISRPRRRVYYLVKYRGLEPTWQPATELTQYRSLTTKFNRNLQDDLPLTDSTEPSTSKRAKLERQVEELGSVQQSCCLDVRAYRTFNIDVCMKFIRSSLSNTN</sequence>
<feature type="compositionally biased region" description="Basic and acidic residues" evidence="1">
    <location>
        <begin position="187"/>
        <end position="198"/>
    </location>
</feature>
<accession>A0A915DDH5</accession>
<feature type="region of interest" description="Disordered" evidence="1">
    <location>
        <begin position="167"/>
        <end position="254"/>
    </location>
</feature>
<dbReference type="AlphaFoldDB" id="A0A915DDH5"/>
<dbReference type="WBParaSite" id="jg18074">
    <property type="protein sequence ID" value="jg18074"/>
    <property type="gene ID" value="jg18074"/>
</dbReference>
<feature type="compositionally biased region" description="Basic and acidic residues" evidence="1">
    <location>
        <begin position="217"/>
        <end position="228"/>
    </location>
</feature>
<name>A0A915DDH5_9BILA</name>
<reference evidence="3" key="1">
    <citation type="submission" date="2022-11" db="UniProtKB">
        <authorList>
            <consortium name="WormBaseParasite"/>
        </authorList>
    </citation>
    <scope>IDENTIFICATION</scope>
</reference>
<evidence type="ECO:0000313" key="2">
    <source>
        <dbReference type="Proteomes" id="UP000887574"/>
    </source>
</evidence>
<keyword evidence="2" id="KW-1185">Reference proteome</keyword>
<evidence type="ECO:0000313" key="3">
    <source>
        <dbReference type="WBParaSite" id="jg18074"/>
    </source>
</evidence>
<protein>
    <submittedName>
        <fullName evidence="3">Chromo domain-containing protein</fullName>
    </submittedName>
</protein>